<keyword evidence="10 12" id="KW-0808">Transferase</keyword>
<dbReference type="Gene3D" id="2.40.340.10">
    <property type="entry name" value="MoeA, C-terminal, domain IV"/>
    <property type="match status" value="1"/>
</dbReference>
<dbReference type="SMART" id="SM00852">
    <property type="entry name" value="MoCF_biosynth"/>
    <property type="match status" value="1"/>
</dbReference>
<dbReference type="AlphaFoldDB" id="A0A1S1V5G4"/>
<dbReference type="EMBL" id="MKIE01000015">
    <property type="protein sequence ID" value="OHW61347.1"/>
    <property type="molecule type" value="Genomic_DNA"/>
</dbReference>
<comment type="similarity">
    <text evidence="4 10">Belongs to the MoeA family.</text>
</comment>
<dbReference type="RefSeq" id="WP_071064559.1">
    <property type="nucleotide sequence ID" value="NZ_MKIE01000015.1"/>
</dbReference>
<evidence type="ECO:0000256" key="9">
    <source>
        <dbReference type="ARBA" id="ARBA00047317"/>
    </source>
</evidence>
<dbReference type="InterPro" id="IPR038987">
    <property type="entry name" value="MoeA-like"/>
</dbReference>
<dbReference type="Gene3D" id="3.90.105.10">
    <property type="entry name" value="Molybdopterin biosynthesis moea protein, domain 2"/>
    <property type="match status" value="1"/>
</dbReference>
<evidence type="ECO:0000313" key="12">
    <source>
        <dbReference type="EMBL" id="OHW61347.1"/>
    </source>
</evidence>
<evidence type="ECO:0000256" key="6">
    <source>
        <dbReference type="ARBA" id="ARBA00021108"/>
    </source>
</evidence>
<organism evidence="12 13">
    <name type="scientific">Andreesenia angusta</name>
    <dbReference type="NCBI Taxonomy" id="39480"/>
    <lineage>
        <taxon>Bacteria</taxon>
        <taxon>Bacillati</taxon>
        <taxon>Bacillota</taxon>
        <taxon>Tissierellia</taxon>
        <taxon>Tissierellales</taxon>
        <taxon>Gottschalkiaceae</taxon>
        <taxon>Andreesenia</taxon>
    </lineage>
</organism>
<dbReference type="InterPro" id="IPR036135">
    <property type="entry name" value="MoeA_linker/N_sf"/>
</dbReference>
<dbReference type="InterPro" id="IPR005110">
    <property type="entry name" value="MoeA_linker/N"/>
</dbReference>
<dbReference type="PROSITE" id="PS01079">
    <property type="entry name" value="MOCF_BIOSYNTHESIS_2"/>
    <property type="match status" value="1"/>
</dbReference>
<evidence type="ECO:0000256" key="4">
    <source>
        <dbReference type="ARBA" id="ARBA00010763"/>
    </source>
</evidence>
<dbReference type="CDD" id="cd00887">
    <property type="entry name" value="MoeA"/>
    <property type="match status" value="1"/>
</dbReference>
<dbReference type="Pfam" id="PF03453">
    <property type="entry name" value="MoeA_N"/>
    <property type="match status" value="1"/>
</dbReference>
<keyword evidence="10" id="KW-0479">Metal-binding</keyword>
<comment type="function">
    <text evidence="1 10">Catalyzes the insertion of molybdate into adenylated molybdopterin with the concomitant release of AMP.</text>
</comment>
<dbReference type="Pfam" id="PF00994">
    <property type="entry name" value="MoCF_biosynth"/>
    <property type="match status" value="1"/>
</dbReference>
<proteinExistence type="inferred from homology"/>
<dbReference type="Gene3D" id="2.170.190.11">
    <property type="entry name" value="Molybdopterin biosynthesis moea protein, domain 3"/>
    <property type="match status" value="1"/>
</dbReference>
<dbReference type="SUPFAM" id="SSF63867">
    <property type="entry name" value="MoeA C-terminal domain-like"/>
    <property type="match status" value="1"/>
</dbReference>
<keyword evidence="8 10" id="KW-0501">Molybdenum cofactor biosynthesis</keyword>
<dbReference type="GO" id="GO:0046872">
    <property type="term" value="F:metal ion binding"/>
    <property type="evidence" value="ECO:0007669"/>
    <property type="project" value="UniProtKB-UniRule"/>
</dbReference>
<comment type="pathway">
    <text evidence="3 10">Cofactor biosynthesis; molybdopterin biosynthesis.</text>
</comment>
<comment type="catalytic activity">
    <reaction evidence="9">
        <text>adenylyl-molybdopterin + molybdate = Mo-molybdopterin + AMP + H(+)</text>
        <dbReference type="Rhea" id="RHEA:35047"/>
        <dbReference type="ChEBI" id="CHEBI:15378"/>
        <dbReference type="ChEBI" id="CHEBI:36264"/>
        <dbReference type="ChEBI" id="CHEBI:62727"/>
        <dbReference type="ChEBI" id="CHEBI:71302"/>
        <dbReference type="ChEBI" id="CHEBI:456215"/>
        <dbReference type="EC" id="2.10.1.1"/>
    </reaction>
</comment>
<evidence type="ECO:0000256" key="7">
    <source>
        <dbReference type="ARBA" id="ARBA00022505"/>
    </source>
</evidence>
<dbReference type="GO" id="GO:0006777">
    <property type="term" value="P:Mo-molybdopterin cofactor biosynthetic process"/>
    <property type="evidence" value="ECO:0007669"/>
    <property type="project" value="UniProtKB-UniRule"/>
</dbReference>
<feature type="domain" description="MoaB/Mog" evidence="11">
    <location>
        <begin position="187"/>
        <end position="326"/>
    </location>
</feature>
<dbReference type="STRING" id="39480.EUAN_22900"/>
<dbReference type="OrthoDB" id="9804758at2"/>
<dbReference type="GO" id="GO:0005829">
    <property type="term" value="C:cytosol"/>
    <property type="evidence" value="ECO:0007669"/>
    <property type="project" value="TreeGrafter"/>
</dbReference>
<dbReference type="InterPro" id="IPR036688">
    <property type="entry name" value="MoeA_C_domain_IV_sf"/>
</dbReference>
<evidence type="ECO:0000256" key="5">
    <source>
        <dbReference type="ARBA" id="ARBA00013269"/>
    </source>
</evidence>
<evidence type="ECO:0000256" key="1">
    <source>
        <dbReference type="ARBA" id="ARBA00002901"/>
    </source>
</evidence>
<comment type="caution">
    <text evidence="12">The sequence shown here is derived from an EMBL/GenBank/DDBJ whole genome shotgun (WGS) entry which is preliminary data.</text>
</comment>
<dbReference type="InterPro" id="IPR036425">
    <property type="entry name" value="MoaB/Mog-like_dom_sf"/>
</dbReference>
<sequence length="408" mass="44160">MDFFKAVSVEDGQSAIASRLKGYALESEEVGISECRGRILSEDVVSRENIPGFNRSTVDGYAVDSRDSHGASSTIPSMLMLVEEVEMGSAPSKAISRGQTSYVPTGGMIPEGADSVVMIENAEKLDEENIMVYKAVSKGQNVILKGDDIREGEVVLPKGKRLTSHDIGVLATQGISKVKVHRKLRISIISTGDEIVDIDEPFETGKIRDINGYVLASRVEELGGEVERKVIVKDEFELLKREVAESLANSDIAIISGGSSVGAKDYTHDVINSFGGEGVFIHGVAVKPGKPTIVGMAGDKMVFGLPGHPSSSILLFNIFVKEAMNQINGTIEKEKSAYCVMDSNFPSSSGKRTYQMVSVYEENGELRAAPVFGKSGMITLLSKSDGYIEIEPHEEGVYSGDRRKVKYF</sequence>
<dbReference type="NCBIfam" id="NF045515">
    <property type="entry name" value="Glp_gephyrin"/>
    <property type="match status" value="1"/>
</dbReference>
<dbReference type="InterPro" id="IPR005111">
    <property type="entry name" value="MoeA_C_domain_IV"/>
</dbReference>
<dbReference type="SUPFAM" id="SSF63882">
    <property type="entry name" value="MoeA N-terminal region -like"/>
    <property type="match status" value="1"/>
</dbReference>
<dbReference type="UniPathway" id="UPA00344"/>
<evidence type="ECO:0000259" key="11">
    <source>
        <dbReference type="SMART" id="SM00852"/>
    </source>
</evidence>
<evidence type="ECO:0000256" key="3">
    <source>
        <dbReference type="ARBA" id="ARBA00005046"/>
    </source>
</evidence>
<keyword evidence="7 10" id="KW-0500">Molybdenum</keyword>
<dbReference type="PANTHER" id="PTHR10192:SF5">
    <property type="entry name" value="GEPHYRIN"/>
    <property type="match status" value="1"/>
</dbReference>
<evidence type="ECO:0000256" key="10">
    <source>
        <dbReference type="RuleBase" id="RU365090"/>
    </source>
</evidence>
<reference evidence="12 13" key="1">
    <citation type="submission" date="2016-09" db="EMBL/GenBank/DDBJ databases">
        <title>Genome sequence of Eubacterium angustum.</title>
        <authorList>
            <person name="Poehlein A."/>
            <person name="Daniel R."/>
        </authorList>
    </citation>
    <scope>NUCLEOTIDE SEQUENCE [LARGE SCALE GENOMIC DNA]</scope>
    <source>
        <strain evidence="12 13">DSM 1989</strain>
    </source>
</reference>
<dbReference type="PANTHER" id="PTHR10192">
    <property type="entry name" value="MOLYBDOPTERIN BIOSYNTHESIS PROTEIN"/>
    <property type="match status" value="1"/>
</dbReference>
<evidence type="ECO:0000256" key="8">
    <source>
        <dbReference type="ARBA" id="ARBA00023150"/>
    </source>
</evidence>
<dbReference type="Proteomes" id="UP000180254">
    <property type="component" value="Unassembled WGS sequence"/>
</dbReference>
<comment type="cofactor">
    <cofactor evidence="10">
        <name>Mg(2+)</name>
        <dbReference type="ChEBI" id="CHEBI:18420"/>
    </cofactor>
</comment>
<evidence type="ECO:0000256" key="2">
    <source>
        <dbReference type="ARBA" id="ARBA00003487"/>
    </source>
</evidence>
<comment type="function">
    <text evidence="2">May be involved in the biosynthesis of molybdopterin.</text>
</comment>
<name>A0A1S1V5G4_9FIRM</name>
<evidence type="ECO:0000313" key="13">
    <source>
        <dbReference type="Proteomes" id="UP000180254"/>
    </source>
</evidence>
<dbReference type="InterPro" id="IPR008284">
    <property type="entry name" value="MoCF_biosynth_CS"/>
</dbReference>
<gene>
    <name evidence="12" type="primary">moeA_2</name>
    <name evidence="12" type="ORF">EUAN_22900</name>
</gene>
<dbReference type="InterPro" id="IPR001453">
    <property type="entry name" value="MoaB/Mog_dom"/>
</dbReference>
<dbReference type="SUPFAM" id="SSF53218">
    <property type="entry name" value="Molybdenum cofactor biosynthesis proteins"/>
    <property type="match status" value="1"/>
</dbReference>
<dbReference type="GO" id="GO:0061599">
    <property type="term" value="F:molybdopterin molybdotransferase activity"/>
    <property type="evidence" value="ECO:0007669"/>
    <property type="project" value="UniProtKB-UniRule"/>
</dbReference>
<keyword evidence="13" id="KW-1185">Reference proteome</keyword>
<accession>A0A1S1V5G4</accession>
<dbReference type="NCBIfam" id="TIGR00177">
    <property type="entry name" value="molyb_syn"/>
    <property type="match status" value="1"/>
</dbReference>
<dbReference type="Gene3D" id="3.40.980.10">
    <property type="entry name" value="MoaB/Mog-like domain"/>
    <property type="match status" value="1"/>
</dbReference>
<dbReference type="EC" id="2.10.1.1" evidence="5 10"/>
<dbReference type="Pfam" id="PF03454">
    <property type="entry name" value="MoeA_C"/>
    <property type="match status" value="1"/>
</dbReference>
<protein>
    <recommendedName>
        <fullName evidence="6 10">Molybdopterin molybdenumtransferase</fullName>
        <ecNumber evidence="5 10">2.10.1.1</ecNumber>
    </recommendedName>
</protein>
<keyword evidence="10" id="KW-0460">Magnesium</keyword>